<name>A0A0D2K294_9BACT</name>
<proteinExistence type="predicted"/>
<evidence type="ECO:0000256" key="1">
    <source>
        <dbReference type="ARBA" id="ARBA00022448"/>
    </source>
</evidence>
<dbReference type="SMART" id="SM00382">
    <property type="entry name" value="AAA"/>
    <property type="match status" value="2"/>
</dbReference>
<dbReference type="Pfam" id="PF00005">
    <property type="entry name" value="ABC_tran"/>
    <property type="match status" value="1"/>
</dbReference>
<dbReference type="AlphaFoldDB" id="A0A0D2K294"/>
<feature type="domain" description="ABC transporter" evidence="6">
    <location>
        <begin position="3"/>
        <end position="239"/>
    </location>
</feature>
<dbReference type="EMBL" id="AZAC01000001">
    <property type="protein sequence ID" value="KIX15790.1"/>
    <property type="molecule type" value="Genomic_DNA"/>
</dbReference>
<evidence type="ECO:0000256" key="4">
    <source>
        <dbReference type="ARBA" id="ARBA00022967"/>
    </source>
</evidence>
<dbReference type="PANTHER" id="PTHR42794:SF1">
    <property type="entry name" value="HEMIN IMPORT ATP-BINDING PROTEIN HMUV"/>
    <property type="match status" value="1"/>
</dbReference>
<dbReference type="PANTHER" id="PTHR42794">
    <property type="entry name" value="HEMIN IMPORT ATP-BINDING PROTEIN HMUV"/>
    <property type="match status" value="1"/>
</dbReference>
<dbReference type="GO" id="GO:0005524">
    <property type="term" value="F:ATP binding"/>
    <property type="evidence" value="ECO:0007669"/>
    <property type="project" value="UniProtKB-KW"/>
</dbReference>
<keyword evidence="4" id="KW-1278">Translocase</keyword>
<evidence type="ECO:0000256" key="2">
    <source>
        <dbReference type="ARBA" id="ARBA00022741"/>
    </source>
</evidence>
<dbReference type="GO" id="GO:0016887">
    <property type="term" value="F:ATP hydrolysis activity"/>
    <property type="evidence" value="ECO:0007669"/>
    <property type="project" value="InterPro"/>
</dbReference>
<evidence type="ECO:0000259" key="6">
    <source>
        <dbReference type="PROSITE" id="PS50893"/>
    </source>
</evidence>
<keyword evidence="3" id="KW-0067">ATP-binding</keyword>
<dbReference type="STRING" id="1429043.X474_00140"/>
<keyword evidence="8" id="KW-1185">Reference proteome</keyword>
<dbReference type="Pfam" id="PF03266">
    <property type="entry name" value="NTPase_1"/>
    <property type="match status" value="1"/>
</dbReference>
<dbReference type="PROSITE" id="PS50893">
    <property type="entry name" value="ABC_TRANSPORTER_2"/>
    <property type="match status" value="1"/>
</dbReference>
<dbReference type="Proteomes" id="UP000032233">
    <property type="component" value="Unassembled WGS sequence"/>
</dbReference>
<organism evidence="7 8">
    <name type="scientific">Dethiosulfatarculus sandiegensis</name>
    <dbReference type="NCBI Taxonomy" id="1429043"/>
    <lineage>
        <taxon>Bacteria</taxon>
        <taxon>Pseudomonadati</taxon>
        <taxon>Thermodesulfobacteriota</taxon>
        <taxon>Desulfarculia</taxon>
        <taxon>Desulfarculales</taxon>
        <taxon>Desulfarculaceae</taxon>
        <taxon>Dethiosulfatarculus</taxon>
    </lineage>
</organism>
<dbReference type="OrthoDB" id="9809450at2"/>
<dbReference type="RefSeq" id="WP_052514656.1">
    <property type="nucleotide sequence ID" value="NZ_AZAC01000001.1"/>
</dbReference>
<dbReference type="InterPro" id="IPR003439">
    <property type="entry name" value="ABC_transporter-like_ATP-bd"/>
</dbReference>
<keyword evidence="2" id="KW-0547">Nucleotide-binding</keyword>
<dbReference type="InterPro" id="IPR003593">
    <property type="entry name" value="AAA+_ATPase"/>
</dbReference>
<gene>
    <name evidence="7" type="ORF">X474_00140</name>
</gene>
<dbReference type="InterPro" id="IPR004948">
    <property type="entry name" value="Nuc-triphosphatase_THEP1"/>
</dbReference>
<comment type="caution">
    <text evidence="7">The sequence shown here is derived from an EMBL/GenBank/DDBJ whole genome shotgun (WGS) entry which is preliminary data.</text>
</comment>
<dbReference type="SUPFAM" id="SSF52540">
    <property type="entry name" value="P-loop containing nucleoside triphosphate hydrolases"/>
    <property type="match status" value="2"/>
</dbReference>
<dbReference type="Gene3D" id="3.40.50.300">
    <property type="entry name" value="P-loop containing nucleotide triphosphate hydrolases"/>
    <property type="match status" value="2"/>
</dbReference>
<evidence type="ECO:0000256" key="5">
    <source>
        <dbReference type="ARBA" id="ARBA00037066"/>
    </source>
</evidence>
<dbReference type="CDD" id="cd03214">
    <property type="entry name" value="ABC_Iron-Siderophores_B12_Hemin"/>
    <property type="match status" value="1"/>
</dbReference>
<dbReference type="FunFam" id="3.40.50.300:FF:000134">
    <property type="entry name" value="Iron-enterobactin ABC transporter ATP-binding protein"/>
    <property type="match status" value="1"/>
</dbReference>
<protein>
    <submittedName>
        <fullName evidence="7">ABC transporter</fullName>
    </submittedName>
</protein>
<keyword evidence="1" id="KW-0813">Transport</keyword>
<evidence type="ECO:0000313" key="7">
    <source>
        <dbReference type="EMBL" id="KIX15790.1"/>
    </source>
</evidence>
<accession>A0A0D2K294</accession>
<evidence type="ECO:0000313" key="8">
    <source>
        <dbReference type="Proteomes" id="UP000032233"/>
    </source>
</evidence>
<evidence type="ECO:0000256" key="3">
    <source>
        <dbReference type="ARBA" id="ARBA00022840"/>
    </source>
</evidence>
<dbReference type="InterPro" id="IPR027417">
    <property type="entry name" value="P-loop_NTPase"/>
</dbReference>
<sequence>MSLICRSLSFAYGSRPVFQDVSFEVQKGEFCAVLGCNGSGKSTLLNCLAGLLTPQKGEIFIGKIRPGQDSLSQVAKVIGLVPQEHNDIFPFKVLDVVVMGIAPYLGLGEKPGKQHYAQARQALADLGCPELAQRNFNQISGGERRLTLLARALVQSSSLLLLDEPTNHLDFHNTYRVLGRIRGLCLGRKLSVVASLHDPNLAARFADQVVMIKDGRVLAWGEPEKVMTPEYLKDLYDVEITAVAPCEGHAYFVPRLPEILKGGLKEEDSVQGKLKYSQKGGVVLLTGDRGSGKSTLLLELLEYLREKDLMAAGFVARGLWKDGVRSGFDLQLAASGEIIPLARRVPASKRTGSMPFKFDEKGLKAGDRALTVDACSKAKVIMVDEVGPLEMSDQGWAPRLGPLLSLDGKIQIWVVRDSLLEEVPSKWGFKPRLIVSSQDPRALDLLKQEITAC</sequence>
<reference evidence="7 8" key="1">
    <citation type="submission" date="2013-11" db="EMBL/GenBank/DDBJ databases">
        <title>Metagenomic analysis of a methanogenic consortium involved in long chain n-alkane degradation.</title>
        <authorList>
            <person name="Davidova I.A."/>
            <person name="Callaghan A.V."/>
            <person name="Wawrik B."/>
            <person name="Pruitt S."/>
            <person name="Marks C."/>
            <person name="Duncan K.E."/>
            <person name="Suflita J.M."/>
        </authorList>
    </citation>
    <scope>NUCLEOTIDE SEQUENCE [LARGE SCALE GENOMIC DNA]</scope>
    <source>
        <strain evidence="7 8">SPR</strain>
    </source>
</reference>
<dbReference type="InParanoid" id="A0A0D2K294"/>
<comment type="function">
    <text evidence="5">Part of the ABC transporter complex HmuTUV involved in hemin import. Responsible for energy coupling to the transport system.</text>
</comment>